<protein>
    <submittedName>
        <fullName evidence="1">Uncharacterized protein</fullName>
    </submittedName>
</protein>
<gene>
    <name evidence="1" type="ORF">SAMN04490357_0173</name>
</gene>
<organism evidence="1 2">
    <name type="scientific">Streptomyces misionensis</name>
    <dbReference type="NCBI Taxonomy" id="67331"/>
    <lineage>
        <taxon>Bacteria</taxon>
        <taxon>Bacillati</taxon>
        <taxon>Actinomycetota</taxon>
        <taxon>Actinomycetes</taxon>
        <taxon>Kitasatosporales</taxon>
        <taxon>Streptomycetaceae</taxon>
        <taxon>Streptomyces</taxon>
    </lineage>
</organism>
<dbReference type="GeneID" id="95509485"/>
<dbReference type="Proteomes" id="UP000182375">
    <property type="component" value="Unassembled WGS sequence"/>
</dbReference>
<reference evidence="1 2" key="1">
    <citation type="submission" date="2016-10" db="EMBL/GenBank/DDBJ databases">
        <authorList>
            <person name="de Groot N.N."/>
        </authorList>
    </citation>
    <scope>NUCLEOTIDE SEQUENCE [LARGE SCALE GENOMIC DNA]</scope>
    <source>
        <strain evidence="1 2">DSM 40306</strain>
    </source>
</reference>
<dbReference type="EMBL" id="FNTD01000003">
    <property type="protein sequence ID" value="SEB31531.1"/>
    <property type="molecule type" value="Genomic_DNA"/>
</dbReference>
<dbReference type="RefSeq" id="WP_143060390.1">
    <property type="nucleotide sequence ID" value="NZ_FNTD01000003.1"/>
</dbReference>
<evidence type="ECO:0000313" key="1">
    <source>
        <dbReference type="EMBL" id="SEB31531.1"/>
    </source>
</evidence>
<dbReference type="AlphaFoldDB" id="A0A1H4IBZ1"/>
<evidence type="ECO:0000313" key="2">
    <source>
        <dbReference type="Proteomes" id="UP000182375"/>
    </source>
</evidence>
<proteinExistence type="predicted"/>
<accession>A0A1H4IBZ1</accession>
<name>A0A1H4IBZ1_9ACTN</name>
<sequence>MSALRMHKGRPVPYIAAWSAEEVRLPRVLAVSGALALQGQRRAAGLLWKPWRSRPGEGEPRLGVVHGPRQRECMLLMRCQVCWSPVTRNVLGWPWLVEEHRGDPGWPEREVTTHPPTCETCQPVAMIQCTPNRGKFVSLRVGQVLTDGVYGQLYEPGPRPVPAGKPQTLFNGDARLRWMLGAQTAATLLDVAVVDTHTQTRVPREAVRR</sequence>
<dbReference type="STRING" id="67331.SAMN04490357_0173"/>